<evidence type="ECO:0000313" key="2">
    <source>
        <dbReference type="Proteomes" id="UP000319478"/>
    </source>
</evidence>
<name>A0ABQ0SCB5_NOVHA</name>
<dbReference type="EMBL" id="BJNN01000046">
    <property type="protein sequence ID" value="GEC62855.1"/>
    <property type="molecule type" value="Genomic_DNA"/>
</dbReference>
<comment type="caution">
    <text evidence="1">The sequence shown here is derived from an EMBL/GenBank/DDBJ whole genome shotgun (WGS) entry which is preliminary data.</text>
</comment>
<dbReference type="SUPFAM" id="SSF53474">
    <property type="entry name" value="alpha/beta-Hydrolases"/>
    <property type="match status" value="1"/>
</dbReference>
<gene>
    <name evidence="1" type="ORF">GHA01_07040</name>
</gene>
<dbReference type="Proteomes" id="UP000319478">
    <property type="component" value="Unassembled WGS sequence"/>
</dbReference>
<dbReference type="InterPro" id="IPR029058">
    <property type="entry name" value="AB_hydrolase_fold"/>
</dbReference>
<evidence type="ECO:0000313" key="1">
    <source>
        <dbReference type="EMBL" id="GEC62855.1"/>
    </source>
</evidence>
<sequence>MPHNPVAPEFRAALKVLPSFDGLCDQTLLQTREAFIAAIRTVEVPSYTDVDVETRTVPGPVGAPQVPVVIYTPRERDENIPVLVYIHSGGIVSGTPEWMMRDAGTL</sequence>
<keyword evidence="2" id="KW-1185">Reference proteome</keyword>
<evidence type="ECO:0008006" key="3">
    <source>
        <dbReference type="Google" id="ProtNLM"/>
    </source>
</evidence>
<accession>A0ABQ0SCB5</accession>
<dbReference type="Gene3D" id="3.40.50.1820">
    <property type="entry name" value="alpha/beta hydrolase"/>
    <property type="match status" value="1"/>
</dbReference>
<organism evidence="1 2">
    <name type="scientific">Novacetimonas hansenii</name>
    <name type="common">Komagataeibacter hansenii</name>
    <dbReference type="NCBI Taxonomy" id="436"/>
    <lineage>
        <taxon>Bacteria</taxon>
        <taxon>Pseudomonadati</taxon>
        <taxon>Pseudomonadota</taxon>
        <taxon>Alphaproteobacteria</taxon>
        <taxon>Acetobacterales</taxon>
        <taxon>Acetobacteraceae</taxon>
        <taxon>Novacetimonas</taxon>
    </lineage>
</organism>
<reference evidence="1 2" key="1">
    <citation type="submission" date="2019-06" db="EMBL/GenBank/DDBJ databases">
        <title>Whole genome shotgun sequence of Komagataeibacter hansenii NBRC 14820.</title>
        <authorList>
            <person name="Hosoyama A."/>
            <person name="Uohara A."/>
            <person name="Ohji S."/>
            <person name="Ichikawa N."/>
        </authorList>
    </citation>
    <scope>NUCLEOTIDE SEQUENCE [LARGE SCALE GENOMIC DNA]</scope>
    <source>
        <strain evidence="1 2">NBRC 14820</strain>
    </source>
</reference>
<proteinExistence type="predicted"/>
<protein>
    <recommendedName>
        <fullName evidence="3">Alpha/beta hydrolase</fullName>
    </recommendedName>
</protein>